<protein>
    <submittedName>
        <fullName evidence="1">Uncharacterized protein</fullName>
    </submittedName>
</protein>
<proteinExistence type="predicted"/>
<gene>
    <name evidence="1" type="ORF">BCV71DRAFT_159074</name>
</gene>
<organism evidence="1 2">
    <name type="scientific">Rhizopus microsporus</name>
    <dbReference type="NCBI Taxonomy" id="58291"/>
    <lineage>
        <taxon>Eukaryota</taxon>
        <taxon>Fungi</taxon>
        <taxon>Fungi incertae sedis</taxon>
        <taxon>Mucoromycota</taxon>
        <taxon>Mucoromycotina</taxon>
        <taxon>Mucoromycetes</taxon>
        <taxon>Mucorales</taxon>
        <taxon>Mucorineae</taxon>
        <taxon>Rhizopodaceae</taxon>
        <taxon>Rhizopus</taxon>
    </lineage>
</organism>
<accession>A0A1X0S4Z0</accession>
<evidence type="ECO:0000313" key="2">
    <source>
        <dbReference type="Proteomes" id="UP000242381"/>
    </source>
</evidence>
<name>A0A1X0S4Z0_RHIZD</name>
<dbReference type="Proteomes" id="UP000242381">
    <property type="component" value="Unassembled WGS sequence"/>
</dbReference>
<feature type="non-terminal residue" evidence="1">
    <location>
        <position position="1"/>
    </location>
</feature>
<dbReference type="EMBL" id="KV921311">
    <property type="protein sequence ID" value="ORE19377.1"/>
    <property type="molecule type" value="Genomic_DNA"/>
</dbReference>
<dbReference type="AlphaFoldDB" id="A0A1X0S4Z0"/>
<sequence>DTNLLTTSTALPNNILIRPDIVFSTVLPSGKEAEIDNGEIKKPNVPENIVNETRVRVLK</sequence>
<feature type="non-terminal residue" evidence="1">
    <location>
        <position position="59"/>
    </location>
</feature>
<reference evidence="1 2" key="1">
    <citation type="journal article" date="2016" name="Proc. Natl. Acad. Sci. U.S.A.">
        <title>Lipid metabolic changes in an early divergent fungus govern the establishment of a mutualistic symbiosis with endobacteria.</title>
        <authorList>
            <person name="Lastovetsky O.A."/>
            <person name="Gaspar M.L."/>
            <person name="Mondo S.J."/>
            <person name="LaButti K.M."/>
            <person name="Sandor L."/>
            <person name="Grigoriev I.V."/>
            <person name="Henry S.A."/>
            <person name="Pawlowska T.E."/>
        </authorList>
    </citation>
    <scope>NUCLEOTIDE SEQUENCE [LARGE SCALE GENOMIC DNA]</scope>
    <source>
        <strain evidence="1 2">ATCC 11559</strain>
    </source>
</reference>
<evidence type="ECO:0000313" key="1">
    <source>
        <dbReference type="EMBL" id="ORE19377.1"/>
    </source>
</evidence>